<dbReference type="EMBL" id="ABOX02000022">
    <property type="protein sequence ID" value="EEF59960.1"/>
    <property type="molecule type" value="Genomic_DNA"/>
</dbReference>
<keyword evidence="1" id="KW-1133">Transmembrane helix</keyword>
<dbReference type="GO" id="GO:0016491">
    <property type="term" value="F:oxidoreductase activity"/>
    <property type="evidence" value="ECO:0007669"/>
    <property type="project" value="TreeGrafter"/>
</dbReference>
<dbReference type="SMART" id="SM00567">
    <property type="entry name" value="EZ_HEAT"/>
    <property type="match status" value="4"/>
</dbReference>
<dbReference type="InterPro" id="IPR004155">
    <property type="entry name" value="PBS_lyase_HEAT"/>
</dbReference>
<reference evidence="2 3" key="1">
    <citation type="journal article" date="2011" name="J. Bacteriol.">
        <title>Genome sequence of 'Pedosphaera parvula' Ellin514, an aerobic Verrucomicrobial isolate from pasture soil.</title>
        <authorList>
            <person name="Kant R."/>
            <person name="van Passel M.W."/>
            <person name="Sangwan P."/>
            <person name="Palva A."/>
            <person name="Lucas S."/>
            <person name="Copeland A."/>
            <person name="Lapidus A."/>
            <person name="Glavina Del Rio T."/>
            <person name="Dalin E."/>
            <person name="Tice H."/>
            <person name="Bruce D."/>
            <person name="Goodwin L."/>
            <person name="Pitluck S."/>
            <person name="Chertkov O."/>
            <person name="Larimer F.W."/>
            <person name="Land M.L."/>
            <person name="Hauser L."/>
            <person name="Brettin T.S."/>
            <person name="Detter J.C."/>
            <person name="Han S."/>
            <person name="de Vos W.M."/>
            <person name="Janssen P.H."/>
            <person name="Smidt H."/>
        </authorList>
    </citation>
    <scope>NUCLEOTIDE SEQUENCE [LARGE SCALE GENOMIC DNA]</scope>
    <source>
        <strain evidence="2 3">Ellin514</strain>
    </source>
</reference>
<accession>B9XJT4</accession>
<keyword evidence="1" id="KW-0472">Membrane</keyword>
<dbReference type="Pfam" id="PF13646">
    <property type="entry name" value="HEAT_2"/>
    <property type="match status" value="2"/>
</dbReference>
<dbReference type="InterPro" id="IPR011989">
    <property type="entry name" value="ARM-like"/>
</dbReference>
<dbReference type="PANTHER" id="PTHR12697:SF38">
    <property type="entry name" value="PBS LYASE HEAT DOMAIN PROTEIN REPEAT-CONTAINING PROTEIN"/>
    <property type="match status" value="1"/>
</dbReference>
<evidence type="ECO:0000256" key="1">
    <source>
        <dbReference type="SAM" id="Phobius"/>
    </source>
</evidence>
<dbReference type="InterPro" id="IPR016024">
    <property type="entry name" value="ARM-type_fold"/>
</dbReference>
<sequence length="355" mass="39025">MYATFLRFHFTNGYRVPSVHPPLSASNLISLRRKRAAICFLFAAAVGLLVLYWFSHEPTFQGKSLSFWMVQVRQGDRKERVEARNALHSIGKAAVPRLIKMLQARNSPIKTELATFTAGFSLFTGTFQQTSGTTRIYVVNALGELGSTATEAVPYLQKLADERDVMLSPTAIAALIKIKGAPIDPLIADLGDNTKPQWYFAANALADLETNAAKAVPLLCQALESTNSSIMFFAARALGRIRSNPQLSIPALVNTIKRSSSLAGVIPPKNIPLRGSIEALGEFEQEARSTNQILEQHVHDPDSLVRQAAITSLYQIMPHELMNPILEKALLDSDPTVQQLAKHLLKKSAAEAIRR</sequence>
<keyword evidence="1" id="KW-0812">Transmembrane</keyword>
<protein>
    <submittedName>
        <fullName evidence="2">PBS lyase HEAT domain protein repeat-containing protein</fullName>
    </submittedName>
</protein>
<proteinExistence type="predicted"/>
<dbReference type="Pfam" id="PF03130">
    <property type="entry name" value="HEAT_PBS"/>
    <property type="match status" value="1"/>
</dbReference>
<organism evidence="2 3">
    <name type="scientific">Pedosphaera parvula (strain Ellin514)</name>
    <dbReference type="NCBI Taxonomy" id="320771"/>
    <lineage>
        <taxon>Bacteria</taxon>
        <taxon>Pseudomonadati</taxon>
        <taxon>Verrucomicrobiota</taxon>
        <taxon>Pedosphaerae</taxon>
        <taxon>Pedosphaerales</taxon>
        <taxon>Pedosphaeraceae</taxon>
        <taxon>Pedosphaera</taxon>
    </lineage>
</organism>
<dbReference type="STRING" id="320771.Cflav_PD2764"/>
<dbReference type="SUPFAM" id="SSF48371">
    <property type="entry name" value="ARM repeat"/>
    <property type="match status" value="1"/>
</dbReference>
<dbReference type="Proteomes" id="UP000003688">
    <property type="component" value="Unassembled WGS sequence"/>
</dbReference>
<dbReference type="AlphaFoldDB" id="B9XJT4"/>
<feature type="transmembrane region" description="Helical" evidence="1">
    <location>
        <begin position="36"/>
        <end position="54"/>
    </location>
</feature>
<comment type="caution">
    <text evidence="2">The sequence shown here is derived from an EMBL/GenBank/DDBJ whole genome shotgun (WGS) entry which is preliminary data.</text>
</comment>
<evidence type="ECO:0000313" key="2">
    <source>
        <dbReference type="EMBL" id="EEF59960.1"/>
    </source>
</evidence>
<name>B9XJT4_PEDPL</name>
<gene>
    <name evidence="2" type="ORF">Cflav_PD2764</name>
</gene>
<dbReference type="GO" id="GO:0016829">
    <property type="term" value="F:lyase activity"/>
    <property type="evidence" value="ECO:0007669"/>
    <property type="project" value="UniProtKB-KW"/>
</dbReference>
<keyword evidence="2" id="KW-0456">Lyase</keyword>
<dbReference type="Gene3D" id="1.25.10.10">
    <property type="entry name" value="Leucine-rich Repeat Variant"/>
    <property type="match status" value="2"/>
</dbReference>
<evidence type="ECO:0000313" key="3">
    <source>
        <dbReference type="Proteomes" id="UP000003688"/>
    </source>
</evidence>
<dbReference type="PANTHER" id="PTHR12697">
    <property type="entry name" value="PBS LYASE HEAT-LIKE PROTEIN"/>
    <property type="match status" value="1"/>
</dbReference>
<keyword evidence="3" id="KW-1185">Reference proteome</keyword>